<keyword evidence="1" id="KW-1133">Transmembrane helix</keyword>
<organism evidence="2 3">
    <name type="scientific">Copranaerobaculum intestinale</name>
    <dbReference type="NCBI Taxonomy" id="2692629"/>
    <lineage>
        <taxon>Bacteria</taxon>
        <taxon>Bacillati</taxon>
        <taxon>Bacillota</taxon>
        <taxon>Erysipelotrichia</taxon>
        <taxon>Erysipelotrichales</taxon>
        <taxon>Erysipelotrichaceae</taxon>
        <taxon>Copranaerobaculum</taxon>
    </lineage>
</organism>
<proteinExistence type="predicted"/>
<feature type="transmembrane region" description="Helical" evidence="1">
    <location>
        <begin position="107"/>
        <end position="126"/>
    </location>
</feature>
<accession>A0A6N8UEE4</accession>
<gene>
    <name evidence="2" type="ORF">GSF08_07325</name>
</gene>
<dbReference type="Proteomes" id="UP000434036">
    <property type="component" value="Unassembled WGS sequence"/>
</dbReference>
<keyword evidence="1" id="KW-0472">Membrane</keyword>
<feature type="transmembrane region" description="Helical" evidence="1">
    <location>
        <begin position="163"/>
        <end position="185"/>
    </location>
</feature>
<dbReference type="EMBL" id="WUUQ01000002">
    <property type="protein sequence ID" value="MXQ73747.1"/>
    <property type="molecule type" value="Genomic_DNA"/>
</dbReference>
<reference evidence="2 3" key="1">
    <citation type="submission" date="2019-12" db="EMBL/GenBank/DDBJ databases">
        <authorList>
            <person name="Yang R."/>
        </authorList>
    </citation>
    <scope>NUCLEOTIDE SEQUENCE [LARGE SCALE GENOMIC DNA]</scope>
    <source>
        <strain evidence="2 3">DONG20-135</strain>
    </source>
</reference>
<comment type="caution">
    <text evidence="2">The sequence shown here is derived from an EMBL/GenBank/DDBJ whole genome shotgun (WGS) entry which is preliminary data.</text>
</comment>
<feature type="transmembrane region" description="Helical" evidence="1">
    <location>
        <begin position="16"/>
        <end position="34"/>
    </location>
</feature>
<dbReference type="RefSeq" id="WP_160625158.1">
    <property type="nucleotide sequence ID" value="NZ_WUUQ01000002.1"/>
</dbReference>
<evidence type="ECO:0000256" key="1">
    <source>
        <dbReference type="SAM" id="Phobius"/>
    </source>
</evidence>
<evidence type="ECO:0000313" key="2">
    <source>
        <dbReference type="EMBL" id="MXQ73747.1"/>
    </source>
</evidence>
<dbReference type="InterPro" id="IPR002798">
    <property type="entry name" value="SpoIIM-like"/>
</dbReference>
<protein>
    <submittedName>
        <fullName evidence="2">Stage II sporulation protein M</fullName>
    </submittedName>
</protein>
<name>A0A6N8UEE4_9FIRM</name>
<dbReference type="Pfam" id="PF01944">
    <property type="entry name" value="SpoIIM"/>
    <property type="match status" value="1"/>
</dbReference>
<evidence type="ECO:0000313" key="3">
    <source>
        <dbReference type="Proteomes" id="UP000434036"/>
    </source>
</evidence>
<keyword evidence="3" id="KW-1185">Reference proteome</keyword>
<feature type="transmembrane region" description="Helical" evidence="1">
    <location>
        <begin position="67"/>
        <end position="95"/>
    </location>
</feature>
<feature type="transmembrane region" description="Helical" evidence="1">
    <location>
        <begin position="132"/>
        <end position="151"/>
    </location>
</feature>
<sequence length="200" mass="22715">MRQKMYNGFIRKYQNVYLFIAILMVSGFLCGIIYSKFINVDDIAHFSSYLTTIDKGVDKYAYFVNQFLMGILFVIGVFLLGTSIAGIPIISFVVFTKGLQIGFSCALFVYTYQLKGLAGIFLTLFPQVIFDVLATFLISAAAIQLSMYIVYSCTNREKLDFKRLFNSILNDIFIAFLIILVASYLKSTVVLELIKIFTKM</sequence>
<dbReference type="AlphaFoldDB" id="A0A6N8UEE4"/>
<keyword evidence="1" id="KW-0812">Transmembrane</keyword>
<reference evidence="2 3" key="2">
    <citation type="submission" date="2020-01" db="EMBL/GenBank/DDBJ databases">
        <title>Clostridiaceae sp. nov. isolated from the gut of human by culturomics.</title>
        <authorList>
            <person name="Chang Y."/>
        </authorList>
    </citation>
    <scope>NUCLEOTIDE SEQUENCE [LARGE SCALE GENOMIC DNA]</scope>
    <source>
        <strain evidence="2 3">DONG20-135</strain>
    </source>
</reference>